<evidence type="ECO:0000313" key="2">
    <source>
        <dbReference type="EMBL" id="AGC60468.1"/>
    </source>
</evidence>
<gene>
    <name evidence="2" type="ordered locus">MULP_00353</name>
</gene>
<feature type="region of interest" description="Disordered" evidence="1">
    <location>
        <begin position="1"/>
        <end position="34"/>
    </location>
</feature>
<dbReference type="EMBL" id="CP003899">
    <property type="protein sequence ID" value="AGC60468.1"/>
    <property type="molecule type" value="Genomic_DNA"/>
</dbReference>
<dbReference type="HOGENOM" id="CLU_3374731_0_0_11"/>
<reference evidence="2 3" key="1">
    <citation type="journal article" date="2013" name="J. Bacteriol.">
        <title>Complete Genome Sequence of the Frog Pathogen Mycobacterium ulcerans Ecovar Liflandii.</title>
        <authorList>
            <person name="Tobias N.J."/>
            <person name="Doig K.D."/>
            <person name="Medema M.H."/>
            <person name="Chen H."/>
            <person name="Haring V."/>
            <person name="Moore R."/>
            <person name="Seemann T."/>
            <person name="Stinear T.P."/>
        </authorList>
    </citation>
    <scope>NUCLEOTIDE SEQUENCE [LARGE SCALE GENOMIC DNA]</scope>
    <source>
        <strain evidence="2 3">128FXT</strain>
    </source>
</reference>
<organism evidence="2 3">
    <name type="scientific">Mycobacterium liflandii (strain 128FXT)</name>
    <dbReference type="NCBI Taxonomy" id="459424"/>
    <lineage>
        <taxon>Bacteria</taxon>
        <taxon>Bacillati</taxon>
        <taxon>Actinomycetota</taxon>
        <taxon>Actinomycetes</taxon>
        <taxon>Mycobacteriales</taxon>
        <taxon>Mycobacteriaceae</taxon>
        <taxon>Mycobacterium</taxon>
        <taxon>Mycobacterium ulcerans group</taxon>
    </lineage>
</organism>
<evidence type="ECO:0000313" key="3">
    <source>
        <dbReference type="Proteomes" id="UP000011157"/>
    </source>
</evidence>
<dbReference type="Proteomes" id="UP000011157">
    <property type="component" value="Chromosome"/>
</dbReference>
<sequence length="34" mass="3595">MRSTGQIYPDNMTSCATTGAGPERNALHLKGTSQ</sequence>
<evidence type="ECO:0000256" key="1">
    <source>
        <dbReference type="SAM" id="MobiDB-lite"/>
    </source>
</evidence>
<name>L7V1U3_MYCL1</name>
<keyword evidence="3" id="KW-1185">Reference proteome</keyword>
<dbReference type="KEGG" id="mli:MULP_00353"/>
<feature type="compositionally biased region" description="Polar residues" evidence="1">
    <location>
        <begin position="1"/>
        <end position="17"/>
    </location>
</feature>
<protein>
    <submittedName>
        <fullName evidence="2">Uncharacterized protein</fullName>
    </submittedName>
</protein>
<accession>L7V1U3</accession>
<proteinExistence type="predicted"/>
<dbReference type="PATRIC" id="fig|459424.11.peg.363"/>
<dbReference type="AlphaFoldDB" id="L7V1U3"/>